<accession>A0A8J6EWB0</accession>
<reference evidence="1" key="1">
    <citation type="thesis" date="2020" institute="ProQuest LLC" country="789 East Eisenhower Parkway, Ann Arbor, MI, USA">
        <title>Comparative Genomics and Chromosome Evolution.</title>
        <authorList>
            <person name="Mudd A.B."/>
        </authorList>
    </citation>
    <scope>NUCLEOTIDE SEQUENCE</scope>
    <source>
        <strain evidence="1">HN-11 Male</strain>
        <tissue evidence="1">Kidney and liver</tissue>
    </source>
</reference>
<protein>
    <submittedName>
        <fullName evidence="1">Uncharacterized protein</fullName>
    </submittedName>
</protein>
<proteinExistence type="predicted"/>
<organism evidence="1 2">
    <name type="scientific">Eleutherodactylus coqui</name>
    <name type="common">Puerto Rican coqui</name>
    <dbReference type="NCBI Taxonomy" id="57060"/>
    <lineage>
        <taxon>Eukaryota</taxon>
        <taxon>Metazoa</taxon>
        <taxon>Chordata</taxon>
        <taxon>Craniata</taxon>
        <taxon>Vertebrata</taxon>
        <taxon>Euteleostomi</taxon>
        <taxon>Amphibia</taxon>
        <taxon>Batrachia</taxon>
        <taxon>Anura</taxon>
        <taxon>Neobatrachia</taxon>
        <taxon>Hyloidea</taxon>
        <taxon>Eleutherodactylidae</taxon>
        <taxon>Eleutherodactylinae</taxon>
        <taxon>Eleutherodactylus</taxon>
        <taxon>Eleutherodactylus</taxon>
    </lineage>
</organism>
<dbReference type="Proteomes" id="UP000770717">
    <property type="component" value="Unassembled WGS sequence"/>
</dbReference>
<dbReference type="EMBL" id="WNTK01000011">
    <property type="protein sequence ID" value="KAG9476085.1"/>
    <property type="molecule type" value="Genomic_DNA"/>
</dbReference>
<comment type="caution">
    <text evidence="1">The sequence shown here is derived from an EMBL/GenBank/DDBJ whole genome shotgun (WGS) entry which is preliminary data.</text>
</comment>
<keyword evidence="2" id="KW-1185">Reference proteome</keyword>
<sequence>MIRLIKGLLHIEVVHDGGFPMGDLGAYCTLDCRISASLLKNTVAYSKDSRNRKPCYKHSFLGFLPFGKDSRMHCFNYCSSYGYLALGP</sequence>
<name>A0A8J6EWB0_ELECQ</name>
<evidence type="ECO:0000313" key="2">
    <source>
        <dbReference type="Proteomes" id="UP000770717"/>
    </source>
</evidence>
<evidence type="ECO:0000313" key="1">
    <source>
        <dbReference type="EMBL" id="KAG9476085.1"/>
    </source>
</evidence>
<dbReference type="AlphaFoldDB" id="A0A8J6EWB0"/>
<gene>
    <name evidence="1" type="ORF">GDO78_002915</name>
</gene>